<feature type="compositionally biased region" description="Pro residues" evidence="1">
    <location>
        <begin position="8"/>
        <end position="20"/>
    </location>
</feature>
<keyword evidence="2" id="KW-0812">Transmembrane</keyword>
<reference evidence="3 4" key="1">
    <citation type="submission" date="2015-09" db="EMBL/GenBank/DDBJ databases">
        <title>Sorangium comparison.</title>
        <authorList>
            <person name="Zaburannyi N."/>
            <person name="Bunk B."/>
            <person name="Overmann J."/>
            <person name="Mueller R."/>
        </authorList>
    </citation>
    <scope>NUCLEOTIDE SEQUENCE [LARGE SCALE GENOMIC DNA]</scope>
    <source>
        <strain evidence="3 4">So ce26</strain>
    </source>
</reference>
<dbReference type="RefSeq" id="WP_234022480.1">
    <property type="nucleotide sequence ID" value="NZ_CP012673.1"/>
</dbReference>
<organism evidence="3 4">
    <name type="scientific">Sorangium cellulosum</name>
    <name type="common">Polyangium cellulosum</name>
    <dbReference type="NCBI Taxonomy" id="56"/>
    <lineage>
        <taxon>Bacteria</taxon>
        <taxon>Pseudomonadati</taxon>
        <taxon>Myxococcota</taxon>
        <taxon>Polyangia</taxon>
        <taxon>Polyangiales</taxon>
        <taxon>Polyangiaceae</taxon>
        <taxon>Sorangium</taxon>
    </lineage>
</organism>
<evidence type="ECO:0000256" key="2">
    <source>
        <dbReference type="SAM" id="Phobius"/>
    </source>
</evidence>
<dbReference type="EMBL" id="CP012673">
    <property type="protein sequence ID" value="AUX43894.1"/>
    <property type="molecule type" value="Genomic_DNA"/>
</dbReference>
<evidence type="ECO:0000313" key="3">
    <source>
        <dbReference type="EMBL" id="AUX43894.1"/>
    </source>
</evidence>
<sequence>MELASPSSPAPGPDAGPPRPEASGDGGARRRGRRRRAVIAALVVSVLAAAVAAVVVLAPPAIRREIIAEARARGVALDPGAVDLSLGAIRLRGARFSLLGVRGLSGTIARATIELRGLSPARIAAEDVAITVAGVDALEGLPAWAAQHGARAAELPLAASRVRLGYRDREGAPEVFALADATFQRGAGGPGQRAAGPQPGARPPEAGVLRQARVLIAGKEVARTDVGWSLGAASLSLGFGGADVPSAPLRAELRPLPSPSATLELAPAPLPAIAALLGVDAGASPVIVSGTVDLRLAGGADRAALSAAPLDGAIALTLKGFTFPHPKELDGLLFGDTTTLKADAHIPADRQRVALSRVEVAAGALKLGGAGEIQRAGADASIGMDLSGSVPCSLLAGSAAKAHLTGVVGLLAGDLARRALAGSVSVQVRVDARASRLTAARVTPRAIPRCKVRL</sequence>
<accession>A0A2L0EX54</accession>
<name>A0A2L0EX54_SORCE</name>
<feature type="region of interest" description="Disordered" evidence="1">
    <location>
        <begin position="1"/>
        <end position="31"/>
    </location>
</feature>
<feature type="transmembrane region" description="Helical" evidence="2">
    <location>
        <begin position="37"/>
        <end position="58"/>
    </location>
</feature>
<gene>
    <name evidence="3" type="ORF">SOCE26_053500</name>
</gene>
<evidence type="ECO:0000313" key="4">
    <source>
        <dbReference type="Proteomes" id="UP000238348"/>
    </source>
</evidence>
<keyword evidence="2" id="KW-0472">Membrane</keyword>
<proteinExistence type="predicted"/>
<dbReference type="Proteomes" id="UP000238348">
    <property type="component" value="Chromosome"/>
</dbReference>
<keyword evidence="2" id="KW-1133">Transmembrane helix</keyword>
<evidence type="ECO:0000256" key="1">
    <source>
        <dbReference type="SAM" id="MobiDB-lite"/>
    </source>
</evidence>
<dbReference type="AlphaFoldDB" id="A0A2L0EX54"/>
<protein>
    <recommendedName>
        <fullName evidence="5">AsmA-like C-terminal domain-containing protein</fullName>
    </recommendedName>
</protein>
<evidence type="ECO:0008006" key="5">
    <source>
        <dbReference type="Google" id="ProtNLM"/>
    </source>
</evidence>